<evidence type="ECO:0000256" key="1">
    <source>
        <dbReference type="ARBA" id="ARBA00022679"/>
    </source>
</evidence>
<dbReference type="InterPro" id="IPR035983">
    <property type="entry name" value="Hect_E3_ubiquitin_ligase"/>
</dbReference>
<dbReference type="PROSITE" id="PS50237">
    <property type="entry name" value="HECT"/>
    <property type="match status" value="1"/>
</dbReference>
<name>A2D8A8_TRIV3</name>
<proteinExistence type="predicted"/>
<reference evidence="5" key="2">
    <citation type="journal article" date="2007" name="Science">
        <title>Draft genome sequence of the sexually transmitted pathogen Trichomonas vaginalis.</title>
        <authorList>
            <person name="Carlton J.M."/>
            <person name="Hirt R.P."/>
            <person name="Silva J.C."/>
            <person name="Delcher A.L."/>
            <person name="Schatz M."/>
            <person name="Zhao Q."/>
            <person name="Wortman J.R."/>
            <person name="Bidwell S.L."/>
            <person name="Alsmark U.C.M."/>
            <person name="Besteiro S."/>
            <person name="Sicheritz-Ponten T."/>
            <person name="Noel C.J."/>
            <person name="Dacks J.B."/>
            <person name="Foster P.G."/>
            <person name="Simillion C."/>
            <person name="Van de Peer Y."/>
            <person name="Miranda-Saavedra D."/>
            <person name="Barton G.J."/>
            <person name="Westrop G.D."/>
            <person name="Mueller S."/>
            <person name="Dessi D."/>
            <person name="Fiori P.L."/>
            <person name="Ren Q."/>
            <person name="Paulsen I."/>
            <person name="Zhang H."/>
            <person name="Bastida-Corcuera F.D."/>
            <person name="Simoes-Barbosa A."/>
            <person name="Brown M.T."/>
            <person name="Hayes R.D."/>
            <person name="Mukherjee M."/>
            <person name="Okumura C.Y."/>
            <person name="Schneider R."/>
            <person name="Smith A.J."/>
            <person name="Vanacova S."/>
            <person name="Villalvazo M."/>
            <person name="Haas B.J."/>
            <person name="Pertea M."/>
            <person name="Feldblyum T.V."/>
            <person name="Utterback T.R."/>
            <person name="Shu C.L."/>
            <person name="Osoegawa K."/>
            <person name="de Jong P.J."/>
            <person name="Hrdy I."/>
            <person name="Horvathova L."/>
            <person name="Zubacova Z."/>
            <person name="Dolezal P."/>
            <person name="Malik S.B."/>
            <person name="Logsdon J.M. Jr."/>
            <person name="Henze K."/>
            <person name="Gupta A."/>
            <person name="Wang C.C."/>
            <person name="Dunne R.L."/>
            <person name="Upcroft J.A."/>
            <person name="Upcroft P."/>
            <person name="White O."/>
            <person name="Salzberg S.L."/>
            <person name="Tang P."/>
            <person name="Chiu C.-H."/>
            <person name="Lee Y.-S."/>
            <person name="Embley T.M."/>
            <person name="Coombs G.H."/>
            <person name="Mottram J.C."/>
            <person name="Tachezy J."/>
            <person name="Fraser-Liggett C.M."/>
            <person name="Johnson P.J."/>
        </authorList>
    </citation>
    <scope>NUCLEOTIDE SEQUENCE [LARGE SCALE GENOMIC DNA]</scope>
    <source>
        <strain evidence="5">G3</strain>
    </source>
</reference>
<dbReference type="SMR" id="A2D8A8"/>
<reference evidence="5" key="1">
    <citation type="submission" date="2006-10" db="EMBL/GenBank/DDBJ databases">
        <authorList>
            <person name="Amadeo P."/>
            <person name="Zhao Q."/>
            <person name="Wortman J."/>
            <person name="Fraser-Liggett C."/>
            <person name="Carlton J."/>
        </authorList>
    </citation>
    <scope>NUCLEOTIDE SEQUENCE</scope>
    <source>
        <strain evidence="5">G3</strain>
    </source>
</reference>
<dbReference type="InterPro" id="IPR045322">
    <property type="entry name" value="HECTD1/TRIP12-like"/>
</dbReference>
<keyword evidence="6" id="KW-1185">Reference proteome</keyword>
<dbReference type="InParanoid" id="A2D8A8"/>
<dbReference type="PANTHER" id="PTHR45670:SF1">
    <property type="entry name" value="E3 UBIQUITIN-PROTEIN LIGASE HECTD1"/>
    <property type="match status" value="1"/>
</dbReference>
<feature type="domain" description="HECT" evidence="4">
    <location>
        <begin position="828"/>
        <end position="1003"/>
    </location>
</feature>
<protein>
    <recommendedName>
        <fullName evidence="4">HECT domain-containing protein</fullName>
    </recommendedName>
</protein>
<dbReference type="SUPFAM" id="SSF56204">
    <property type="entry name" value="Hect, E3 ligase catalytic domain"/>
    <property type="match status" value="1"/>
</dbReference>
<dbReference type="GO" id="GO:0061630">
    <property type="term" value="F:ubiquitin protein ligase activity"/>
    <property type="evidence" value="ECO:0000318"/>
    <property type="project" value="GO_Central"/>
</dbReference>
<dbReference type="GO" id="GO:0043161">
    <property type="term" value="P:proteasome-mediated ubiquitin-dependent protein catabolic process"/>
    <property type="evidence" value="ECO:0000318"/>
    <property type="project" value="GO_Central"/>
</dbReference>
<dbReference type="Gene3D" id="3.90.1750.10">
    <property type="entry name" value="Hect, E3 ligase catalytic domains"/>
    <property type="match status" value="2"/>
</dbReference>
<dbReference type="STRING" id="5722.A2D8A8"/>
<dbReference type="VEuPathDB" id="TrichDB:TVAGG3_1047260"/>
<keyword evidence="2 3" id="KW-0833">Ubl conjugation pathway</keyword>
<evidence type="ECO:0000256" key="3">
    <source>
        <dbReference type="PROSITE-ProRule" id="PRU00104"/>
    </source>
</evidence>
<dbReference type="Proteomes" id="UP000001542">
    <property type="component" value="Unassembled WGS sequence"/>
</dbReference>
<evidence type="ECO:0000313" key="5">
    <source>
        <dbReference type="EMBL" id="EAY23541.1"/>
    </source>
</evidence>
<keyword evidence="1" id="KW-0808">Transferase</keyword>
<evidence type="ECO:0000256" key="2">
    <source>
        <dbReference type="ARBA" id="ARBA00022786"/>
    </source>
</evidence>
<sequence>MPMPVESSEPNEVTESINKLSLKFDALSLQNFQIADQIEFFKNFYECCNNNLNNLRAKTIAALDNSNLLDKIEIYLENQFNEESYSYIFQTLALIAGSLQQDSALLVRKFKIATLISKFEKCSVETRKFILNVVAAACPHAGTSKNASANQIEKSIVGELCRLFTTPDHKYDENDFLHICIILNYLANFESLAQSIIDSESIPNLSCKDEHLHLQAVDSQLDLLISLIPQYGFPDSFYKKNICSSEKLQLVGYSEFSDIIRPILIQYFESNLLLSYSIRKILYLLAFVSKYKPLKWNENYSKILNQILNLPSANTLAPYILLLLLNVEDPNVILNTDFIEKLKAFQINNKWYAKRIKFLSKSTTDKEYKTIDDFRDIDKHNITYDVVLKLLKVLKNTKPFDATQDDFYSKITNTIRALISNFVQLSPSEGKFVFLRLGSQLSFNLTLIGPEDAFQTSMLINQDIGAMIFYYIFQSGVENLNSLQDKLSKSEYGSVMKFPPVTSPDDMTTISGLLSKISNVFYDIKGVADYTVYLIDYKNERHNFAPNEQFFRSIISTVRQPCDAINNDIVMIIEEGKSEPTKLQIPKVLWENQIFTKIVELASEYFRVTGIRIIEEELNKRCYESLANLVFSFAFHSSETRAMYHCPFLFSFETRYAYLRTVFMDYENYYDFILRNFENKPKGFRPYLRTQITPHRDNIYEDGLKILRNCGQGTLIWDTEFDVATGQGPMSEFMQLLAQAFANDKEMWMENKENGLFPKSNVTKNFWEFGILCARAILLNSPIDIPLSDAFFALVRGDEVDISQYDEQVATSLSDKDSLIGLSYDMLGGPDKEITEENVDDFINFARNLSDSCKESCREFQKGFSTVIQAEALSLFTPKELSKLVCGESFEFTLEDFEKYVNITRNANEAMRTMLGEVLLEFSSEQRMKFIQFATGCNKLPIGGLANLNPRLELQLKFDEEDTLPTVSTCGRFLKMPRYSSKEIMKEKIAKALDFCGNYYAFS</sequence>
<dbReference type="SMART" id="SM00119">
    <property type="entry name" value="HECTc"/>
    <property type="match status" value="1"/>
</dbReference>
<dbReference type="AlphaFoldDB" id="A2D8A8"/>
<accession>A2D8A8</accession>
<dbReference type="EMBL" id="DS113178">
    <property type="protein sequence ID" value="EAY23541.1"/>
    <property type="molecule type" value="Genomic_DNA"/>
</dbReference>
<dbReference type="InterPro" id="IPR000569">
    <property type="entry name" value="HECT_dom"/>
</dbReference>
<dbReference type="RefSeq" id="XP_001584527.1">
    <property type="nucleotide sequence ID" value="XM_001584477.1"/>
</dbReference>
<dbReference type="Gene3D" id="3.30.2160.10">
    <property type="entry name" value="Hect, E3 ligase catalytic domain"/>
    <property type="match status" value="1"/>
</dbReference>
<organism evidence="5 6">
    <name type="scientific">Trichomonas vaginalis (strain ATCC PRA-98 / G3)</name>
    <dbReference type="NCBI Taxonomy" id="412133"/>
    <lineage>
        <taxon>Eukaryota</taxon>
        <taxon>Metamonada</taxon>
        <taxon>Parabasalia</taxon>
        <taxon>Trichomonadida</taxon>
        <taxon>Trichomonadidae</taxon>
        <taxon>Trichomonas</taxon>
    </lineage>
</organism>
<dbReference type="PANTHER" id="PTHR45670">
    <property type="entry name" value="E3 UBIQUITIN-PROTEIN LIGASE TRIP12"/>
    <property type="match status" value="1"/>
</dbReference>
<dbReference type="VEuPathDB" id="TrichDB:TVAG_072040"/>
<evidence type="ECO:0000259" key="4">
    <source>
        <dbReference type="PROSITE" id="PS50237"/>
    </source>
</evidence>
<dbReference type="OrthoDB" id="423283at2759"/>
<dbReference type="KEGG" id="tva:5469105"/>
<dbReference type="Gene3D" id="3.30.2410.10">
    <property type="entry name" value="Hect, E3 ligase catalytic domain"/>
    <property type="match status" value="1"/>
</dbReference>
<feature type="active site" description="Glycyl thioester intermediate" evidence="3">
    <location>
        <position position="970"/>
    </location>
</feature>
<dbReference type="GO" id="GO:0000209">
    <property type="term" value="P:protein polyubiquitination"/>
    <property type="evidence" value="ECO:0000318"/>
    <property type="project" value="GO_Central"/>
</dbReference>
<evidence type="ECO:0000313" key="6">
    <source>
        <dbReference type="Proteomes" id="UP000001542"/>
    </source>
</evidence>
<dbReference type="Pfam" id="PF00632">
    <property type="entry name" value="HECT"/>
    <property type="match status" value="1"/>
</dbReference>
<dbReference type="eggNOG" id="KOG0170">
    <property type="taxonomic scope" value="Eukaryota"/>
</dbReference>
<gene>
    <name evidence="5" type="ORF">TVAG_072040</name>
</gene>